<gene>
    <name evidence="2" type="ORF">GP644_19715</name>
</gene>
<dbReference type="Pfam" id="PF09346">
    <property type="entry name" value="SMI1_KNR4"/>
    <property type="match status" value="1"/>
</dbReference>
<dbReference type="InterPro" id="IPR018958">
    <property type="entry name" value="Knr4/Smi1-like_dom"/>
</dbReference>
<dbReference type="AlphaFoldDB" id="A0A6A4RCI4"/>
<comment type="caution">
    <text evidence="2">The sequence shown here is derived from an EMBL/GenBank/DDBJ whole genome shotgun (WGS) entry which is preliminary data.</text>
</comment>
<reference evidence="2 3" key="1">
    <citation type="submission" date="2019-12" db="EMBL/GenBank/DDBJ databases">
        <authorList>
            <person name="Zhang Y.-J."/>
        </authorList>
    </citation>
    <scope>NUCLEOTIDE SEQUENCE [LARGE SCALE GENOMIC DNA]</scope>
    <source>
        <strain evidence="2 3">H18S-6</strain>
    </source>
</reference>
<dbReference type="SUPFAM" id="SSF160631">
    <property type="entry name" value="SMI1/KNR4-like"/>
    <property type="match status" value="1"/>
</dbReference>
<organism evidence="2 3">
    <name type="scientific">Parasedimentitalea maritima</name>
    <dbReference type="NCBI Taxonomy" id="2578117"/>
    <lineage>
        <taxon>Bacteria</taxon>
        <taxon>Pseudomonadati</taxon>
        <taxon>Pseudomonadota</taxon>
        <taxon>Alphaproteobacteria</taxon>
        <taxon>Rhodobacterales</taxon>
        <taxon>Paracoccaceae</taxon>
        <taxon>Parasedimentitalea</taxon>
    </lineage>
</organism>
<sequence>MTNKIIQSNPFGAVSSADIQAFETENSLTLPEDYKAYLAAHNGGDFEKNHFSTKSNPKDYLVLEELFSLNCGEGYRNLNENWNFAESCDLGEFATGLSKYVFIGSGTCGVCVLLNLEKGQVSMYDPDHFAVETATELVATLEPIAETFSAFIAGLKHEGEVDEEEY</sequence>
<evidence type="ECO:0000313" key="2">
    <source>
        <dbReference type="EMBL" id="KAE9627396.1"/>
    </source>
</evidence>
<name>A0A6A4RCI4_9RHOB</name>
<proteinExistence type="predicted"/>
<dbReference type="EMBL" id="WSFO01000013">
    <property type="protein sequence ID" value="KAE9627396.1"/>
    <property type="molecule type" value="Genomic_DNA"/>
</dbReference>
<dbReference type="Proteomes" id="UP000441586">
    <property type="component" value="Unassembled WGS sequence"/>
</dbReference>
<accession>A0A6A4RCI4</accession>
<dbReference type="RefSeq" id="WP_158981232.1">
    <property type="nucleotide sequence ID" value="NZ_WSFO01000013.1"/>
</dbReference>
<protein>
    <recommendedName>
        <fullName evidence="1">Knr4/Smi1-like domain-containing protein</fullName>
    </recommendedName>
</protein>
<feature type="domain" description="Knr4/Smi1-like" evidence="1">
    <location>
        <begin position="13"/>
        <end position="154"/>
    </location>
</feature>
<evidence type="ECO:0000259" key="1">
    <source>
        <dbReference type="SMART" id="SM00860"/>
    </source>
</evidence>
<dbReference type="InterPro" id="IPR037883">
    <property type="entry name" value="Knr4/Smi1-like_sf"/>
</dbReference>
<dbReference type="Gene3D" id="3.40.1580.10">
    <property type="entry name" value="SMI1/KNR4-like"/>
    <property type="match status" value="1"/>
</dbReference>
<evidence type="ECO:0000313" key="3">
    <source>
        <dbReference type="Proteomes" id="UP000441586"/>
    </source>
</evidence>
<dbReference type="SMART" id="SM00860">
    <property type="entry name" value="SMI1_KNR4"/>
    <property type="match status" value="1"/>
</dbReference>